<evidence type="ECO:0000256" key="3">
    <source>
        <dbReference type="ARBA" id="ARBA00014923"/>
    </source>
</evidence>
<dbReference type="Pfam" id="PF02230">
    <property type="entry name" value="Abhydrolase_2"/>
    <property type="match status" value="2"/>
</dbReference>
<dbReference type="GO" id="GO:0008474">
    <property type="term" value="F:palmitoyl-(protein) hydrolase activity"/>
    <property type="evidence" value="ECO:0007669"/>
    <property type="project" value="UniProtKB-EC"/>
</dbReference>
<accession>A0A6A5TYJ6</accession>
<dbReference type="GO" id="GO:0052689">
    <property type="term" value="F:carboxylic ester hydrolase activity"/>
    <property type="evidence" value="ECO:0007669"/>
    <property type="project" value="UniProtKB-KW"/>
</dbReference>
<evidence type="ECO:0000256" key="5">
    <source>
        <dbReference type="ARBA" id="ARBA00022801"/>
    </source>
</evidence>
<feature type="region of interest" description="Disordered" evidence="10">
    <location>
        <begin position="1"/>
        <end position="27"/>
    </location>
</feature>
<evidence type="ECO:0000256" key="8">
    <source>
        <dbReference type="ARBA" id="ARBA00031195"/>
    </source>
</evidence>
<gene>
    <name evidence="12" type="ORF">CC80DRAFT_491086</name>
</gene>
<reference evidence="12" key="1">
    <citation type="journal article" date="2020" name="Stud. Mycol.">
        <title>101 Dothideomycetes genomes: a test case for predicting lifestyles and emergence of pathogens.</title>
        <authorList>
            <person name="Haridas S."/>
            <person name="Albert R."/>
            <person name="Binder M."/>
            <person name="Bloem J."/>
            <person name="Labutti K."/>
            <person name="Salamov A."/>
            <person name="Andreopoulos B."/>
            <person name="Baker S."/>
            <person name="Barry K."/>
            <person name="Bills G."/>
            <person name="Bluhm B."/>
            <person name="Cannon C."/>
            <person name="Castanera R."/>
            <person name="Culley D."/>
            <person name="Daum C."/>
            <person name="Ezra D."/>
            <person name="Gonzalez J."/>
            <person name="Henrissat B."/>
            <person name="Kuo A."/>
            <person name="Liang C."/>
            <person name="Lipzen A."/>
            <person name="Lutzoni F."/>
            <person name="Magnuson J."/>
            <person name="Mondo S."/>
            <person name="Nolan M."/>
            <person name="Ohm R."/>
            <person name="Pangilinan J."/>
            <person name="Park H.-J."/>
            <person name="Ramirez L."/>
            <person name="Alfaro M."/>
            <person name="Sun H."/>
            <person name="Tritt A."/>
            <person name="Yoshinaga Y."/>
            <person name="Zwiers L.-H."/>
            <person name="Turgeon B."/>
            <person name="Goodwin S."/>
            <person name="Spatafora J."/>
            <person name="Crous P."/>
            <person name="Grigoriev I."/>
        </authorList>
    </citation>
    <scope>NUCLEOTIDE SEQUENCE</scope>
    <source>
        <strain evidence="12">CBS 675.92</strain>
    </source>
</reference>
<keyword evidence="4" id="KW-0719">Serine esterase</keyword>
<keyword evidence="6" id="KW-0443">Lipid metabolism</keyword>
<evidence type="ECO:0000259" key="11">
    <source>
        <dbReference type="Pfam" id="PF02230"/>
    </source>
</evidence>
<keyword evidence="13" id="KW-1185">Reference proteome</keyword>
<dbReference type="PANTHER" id="PTHR10655">
    <property type="entry name" value="LYSOPHOSPHOLIPASE-RELATED"/>
    <property type="match status" value="1"/>
</dbReference>
<dbReference type="AlphaFoldDB" id="A0A6A5TYJ6"/>
<evidence type="ECO:0000256" key="4">
    <source>
        <dbReference type="ARBA" id="ARBA00022487"/>
    </source>
</evidence>
<evidence type="ECO:0000256" key="9">
    <source>
        <dbReference type="ARBA" id="ARBA00047337"/>
    </source>
</evidence>
<dbReference type="GO" id="GO:0005737">
    <property type="term" value="C:cytoplasm"/>
    <property type="evidence" value="ECO:0007669"/>
    <property type="project" value="TreeGrafter"/>
</dbReference>
<evidence type="ECO:0000256" key="10">
    <source>
        <dbReference type="SAM" id="MobiDB-lite"/>
    </source>
</evidence>
<comment type="function">
    <text evidence="7">Hydrolyzes fatty acids from S-acylated cysteine residues in proteins with a strong preference for palmitoylated G-alpha proteins over other acyl substrates. Mediates the deacylation of G-alpha proteins such as GPA1 in vivo, but has weak or no activity toward palmitoylated Ras proteins. Has weak lysophospholipase activity in vitro; however such activity may not exist in vivo.</text>
</comment>
<comment type="catalytic activity">
    <reaction evidence="9">
        <text>S-hexadecanoyl-L-cysteinyl-[protein] + H2O = L-cysteinyl-[protein] + hexadecanoate + H(+)</text>
        <dbReference type="Rhea" id="RHEA:19233"/>
        <dbReference type="Rhea" id="RHEA-COMP:10131"/>
        <dbReference type="Rhea" id="RHEA-COMP:11032"/>
        <dbReference type="ChEBI" id="CHEBI:7896"/>
        <dbReference type="ChEBI" id="CHEBI:15377"/>
        <dbReference type="ChEBI" id="CHEBI:15378"/>
        <dbReference type="ChEBI" id="CHEBI:29950"/>
        <dbReference type="ChEBI" id="CHEBI:74151"/>
        <dbReference type="EC" id="3.1.2.22"/>
    </reaction>
</comment>
<dbReference type="InterPro" id="IPR050565">
    <property type="entry name" value="LYPA1-2/EST-like"/>
</dbReference>
<dbReference type="Gene3D" id="3.40.50.1820">
    <property type="entry name" value="alpha/beta hydrolase"/>
    <property type="match status" value="1"/>
</dbReference>
<dbReference type="GO" id="GO:0006631">
    <property type="term" value="P:fatty acid metabolic process"/>
    <property type="evidence" value="ECO:0007669"/>
    <property type="project" value="UniProtKB-KW"/>
</dbReference>
<proteinExistence type="inferred from homology"/>
<evidence type="ECO:0000313" key="13">
    <source>
        <dbReference type="Proteomes" id="UP000800035"/>
    </source>
</evidence>
<sequence length="298" mass="32606">MKNQTHPSPAQAKPWPPPFTTSPKSPHTHTHTFVLLHGLGSNGDKFGHELLETGLSTSQKNLADAFPGAKFTFPTAKTRRVTALKRSRIPAWFDTFSLADRSLREDVQIDGLVESAEYIRAIVREEVEKVPARNIVLGGLSNGCAMSLMVLLSLEFPIGAYVGMSGRLPFRKDVEDILRNADATTDDVFGEEDALGEKSAACQALEFVRDLLSLDSRDTETGVSGAFLSTPVFLGHGAKDDVVPSRFGEEAAGTLTSLGMDVTWKCYPELGHWYQVPEEIDDILAFLTERLAHTISCD</sequence>
<comment type="similarity">
    <text evidence="1">Belongs to the AB hydrolase superfamily. AB hydrolase 2 family.</text>
</comment>
<dbReference type="SUPFAM" id="SSF53474">
    <property type="entry name" value="alpha/beta-Hydrolases"/>
    <property type="match status" value="1"/>
</dbReference>
<organism evidence="12 13">
    <name type="scientific">Byssothecium circinans</name>
    <dbReference type="NCBI Taxonomy" id="147558"/>
    <lineage>
        <taxon>Eukaryota</taxon>
        <taxon>Fungi</taxon>
        <taxon>Dikarya</taxon>
        <taxon>Ascomycota</taxon>
        <taxon>Pezizomycotina</taxon>
        <taxon>Dothideomycetes</taxon>
        <taxon>Pleosporomycetidae</taxon>
        <taxon>Pleosporales</taxon>
        <taxon>Massarineae</taxon>
        <taxon>Massarinaceae</taxon>
        <taxon>Byssothecium</taxon>
    </lineage>
</organism>
<evidence type="ECO:0000256" key="2">
    <source>
        <dbReference type="ARBA" id="ARBA00012423"/>
    </source>
</evidence>
<dbReference type="InterPro" id="IPR003140">
    <property type="entry name" value="PLipase/COase/thioEstase"/>
</dbReference>
<dbReference type="Proteomes" id="UP000800035">
    <property type="component" value="Unassembled WGS sequence"/>
</dbReference>
<feature type="domain" description="Phospholipase/carboxylesterase/thioesterase" evidence="11">
    <location>
        <begin position="229"/>
        <end position="288"/>
    </location>
</feature>
<protein>
    <recommendedName>
        <fullName evidence="3">Acyl-protein thioesterase 1</fullName>
        <ecNumber evidence="2">3.1.2.22</ecNumber>
    </recommendedName>
    <alternativeName>
        <fullName evidence="8">Palmitoyl-protein hydrolase</fullName>
    </alternativeName>
</protein>
<keyword evidence="6" id="KW-0276">Fatty acid metabolism</keyword>
<dbReference type="EMBL" id="ML976988">
    <property type="protein sequence ID" value="KAF1957711.1"/>
    <property type="molecule type" value="Genomic_DNA"/>
</dbReference>
<evidence type="ECO:0000256" key="1">
    <source>
        <dbReference type="ARBA" id="ARBA00006499"/>
    </source>
</evidence>
<name>A0A6A5TYJ6_9PLEO</name>
<feature type="domain" description="Phospholipase/carboxylesterase/thioesterase" evidence="11">
    <location>
        <begin position="22"/>
        <end position="213"/>
    </location>
</feature>
<dbReference type="EC" id="3.1.2.22" evidence="2"/>
<keyword evidence="5 12" id="KW-0378">Hydrolase</keyword>
<evidence type="ECO:0000256" key="7">
    <source>
        <dbReference type="ARBA" id="ARBA00029392"/>
    </source>
</evidence>
<evidence type="ECO:0000256" key="6">
    <source>
        <dbReference type="ARBA" id="ARBA00022832"/>
    </source>
</evidence>
<evidence type="ECO:0000313" key="12">
    <source>
        <dbReference type="EMBL" id="KAF1957711.1"/>
    </source>
</evidence>
<dbReference type="PANTHER" id="PTHR10655:SF17">
    <property type="entry name" value="LYSOPHOSPHOLIPASE-LIKE PROTEIN 1"/>
    <property type="match status" value="1"/>
</dbReference>
<dbReference type="InterPro" id="IPR029058">
    <property type="entry name" value="AB_hydrolase_fold"/>
</dbReference>
<dbReference type="OrthoDB" id="2418081at2759"/>